<organism evidence="1 2">
    <name type="scientific">Araneus ventricosus</name>
    <name type="common">Orbweaver spider</name>
    <name type="synonym">Epeira ventricosa</name>
    <dbReference type="NCBI Taxonomy" id="182803"/>
    <lineage>
        <taxon>Eukaryota</taxon>
        <taxon>Metazoa</taxon>
        <taxon>Ecdysozoa</taxon>
        <taxon>Arthropoda</taxon>
        <taxon>Chelicerata</taxon>
        <taxon>Arachnida</taxon>
        <taxon>Araneae</taxon>
        <taxon>Araneomorphae</taxon>
        <taxon>Entelegynae</taxon>
        <taxon>Araneoidea</taxon>
        <taxon>Araneidae</taxon>
        <taxon>Araneus</taxon>
    </lineage>
</organism>
<evidence type="ECO:0000313" key="1">
    <source>
        <dbReference type="EMBL" id="GBO44786.1"/>
    </source>
</evidence>
<name>A0A4Y2X6L0_ARAVE</name>
<dbReference type="Proteomes" id="UP000499080">
    <property type="component" value="Unassembled WGS sequence"/>
</dbReference>
<proteinExistence type="predicted"/>
<evidence type="ECO:0000313" key="2">
    <source>
        <dbReference type="Proteomes" id="UP000499080"/>
    </source>
</evidence>
<dbReference type="AlphaFoldDB" id="A0A4Y2X6L0"/>
<gene>
    <name evidence="1" type="ORF">AVEN_13397_1</name>
</gene>
<sequence>MSAFPKFFDALFSNGFETTTFRRFYIGKVSEMSHMSITFEFFLLLFNSLVPETTFRHVLEKGNRNESYERLSSSLLLFSNGFRDLLLDDFTPAEGVSKK</sequence>
<reference evidence="1 2" key="1">
    <citation type="journal article" date="2019" name="Sci. Rep.">
        <title>Orb-weaving spider Araneus ventricosus genome elucidates the spidroin gene catalogue.</title>
        <authorList>
            <person name="Kono N."/>
            <person name="Nakamura H."/>
            <person name="Ohtoshi R."/>
            <person name="Moran D.A.P."/>
            <person name="Shinohara A."/>
            <person name="Yoshida Y."/>
            <person name="Fujiwara M."/>
            <person name="Mori M."/>
            <person name="Tomita M."/>
            <person name="Arakawa K."/>
        </authorList>
    </citation>
    <scope>NUCLEOTIDE SEQUENCE [LARGE SCALE GENOMIC DNA]</scope>
</reference>
<keyword evidence="2" id="KW-1185">Reference proteome</keyword>
<comment type="caution">
    <text evidence="1">The sequence shown here is derived from an EMBL/GenBank/DDBJ whole genome shotgun (WGS) entry which is preliminary data.</text>
</comment>
<protein>
    <submittedName>
        <fullName evidence="1">Uncharacterized protein</fullName>
    </submittedName>
</protein>
<dbReference type="EMBL" id="BGPR01071657">
    <property type="protein sequence ID" value="GBO44786.1"/>
    <property type="molecule type" value="Genomic_DNA"/>
</dbReference>
<accession>A0A4Y2X6L0</accession>